<organism evidence="2 3">
    <name type="scientific">Adineta ricciae</name>
    <name type="common">Rotifer</name>
    <dbReference type="NCBI Taxonomy" id="249248"/>
    <lineage>
        <taxon>Eukaryota</taxon>
        <taxon>Metazoa</taxon>
        <taxon>Spiralia</taxon>
        <taxon>Gnathifera</taxon>
        <taxon>Rotifera</taxon>
        <taxon>Eurotatoria</taxon>
        <taxon>Bdelloidea</taxon>
        <taxon>Adinetida</taxon>
        <taxon>Adinetidae</taxon>
        <taxon>Adineta</taxon>
    </lineage>
</organism>
<sequence>MKQSTARTLIAVSLALSMISFVLSLIALYLPHWKYIHFRSTLSPIIPTDNNHMDPLIRGEIERYADVLFPRDQKHSYGLSSHCIVGEKCGHNLLPSFSDTEYTACHGIKHHEQCIFSSHSNFSSNKCICQRPLYTNTIRTFLILAIVFESLFFLGNFLRLHRYIPFLNDLQLRIVVIVSALFSFLSLLIIIIQHKTYESYETLVYFETMRGYYSRRQIYPFAHDLEVIINQITSNLDIQSGSSFICMIVVFVLTIISFFTSSTVEIKVESSFDEDEKKDEQKASMERFIPYEQIRFPRQTKV</sequence>
<keyword evidence="1" id="KW-1133">Transmembrane helix</keyword>
<name>A0A814EUY7_ADIRI</name>
<evidence type="ECO:0000313" key="2">
    <source>
        <dbReference type="EMBL" id="CAF0974265.1"/>
    </source>
</evidence>
<keyword evidence="1" id="KW-0472">Membrane</keyword>
<keyword evidence="3" id="KW-1185">Reference proteome</keyword>
<evidence type="ECO:0000256" key="1">
    <source>
        <dbReference type="SAM" id="Phobius"/>
    </source>
</evidence>
<proteinExistence type="predicted"/>
<dbReference type="Gene3D" id="1.20.140.150">
    <property type="match status" value="1"/>
</dbReference>
<reference evidence="2" key="1">
    <citation type="submission" date="2021-02" db="EMBL/GenBank/DDBJ databases">
        <authorList>
            <person name="Nowell W R."/>
        </authorList>
    </citation>
    <scope>NUCLEOTIDE SEQUENCE</scope>
</reference>
<evidence type="ECO:0000313" key="3">
    <source>
        <dbReference type="Proteomes" id="UP000663828"/>
    </source>
</evidence>
<protein>
    <submittedName>
        <fullName evidence="2">Uncharacterized protein</fullName>
    </submittedName>
</protein>
<dbReference type="Proteomes" id="UP000663828">
    <property type="component" value="Unassembled WGS sequence"/>
</dbReference>
<comment type="caution">
    <text evidence="2">The sequence shown here is derived from an EMBL/GenBank/DDBJ whole genome shotgun (WGS) entry which is preliminary data.</text>
</comment>
<feature type="transmembrane region" description="Helical" evidence="1">
    <location>
        <begin position="6"/>
        <end position="30"/>
    </location>
</feature>
<gene>
    <name evidence="2" type="ORF">XAT740_LOCUS11836</name>
</gene>
<dbReference type="EMBL" id="CAJNOR010000657">
    <property type="protein sequence ID" value="CAF0974265.1"/>
    <property type="molecule type" value="Genomic_DNA"/>
</dbReference>
<keyword evidence="1" id="KW-0812">Transmembrane</keyword>
<dbReference type="AlphaFoldDB" id="A0A814EUY7"/>
<feature type="transmembrane region" description="Helical" evidence="1">
    <location>
        <begin position="170"/>
        <end position="192"/>
    </location>
</feature>
<feature type="transmembrane region" description="Helical" evidence="1">
    <location>
        <begin position="244"/>
        <end position="264"/>
    </location>
</feature>
<feature type="transmembrane region" description="Helical" evidence="1">
    <location>
        <begin position="140"/>
        <end position="158"/>
    </location>
</feature>
<accession>A0A814EUY7</accession>